<name>A0A9E4ZJV2_9EURY</name>
<comment type="caution">
    <text evidence="1">The sequence shown here is derived from an EMBL/GenBank/DDBJ whole genome shotgun (WGS) entry which is preliminary data.</text>
</comment>
<dbReference type="InterPro" id="IPR021857">
    <property type="entry name" value="DUF3467"/>
</dbReference>
<dbReference type="AlphaFoldDB" id="A0A9E4ZJV2"/>
<evidence type="ECO:0000313" key="2">
    <source>
        <dbReference type="Proteomes" id="UP001056766"/>
    </source>
</evidence>
<evidence type="ECO:0000313" key="1">
    <source>
        <dbReference type="EMBL" id="MCM1987754.1"/>
    </source>
</evidence>
<keyword evidence="2" id="KW-1185">Reference proteome</keyword>
<dbReference type="Pfam" id="PF11950">
    <property type="entry name" value="DUF3467"/>
    <property type="match status" value="1"/>
</dbReference>
<reference evidence="1" key="2">
    <citation type="submission" date="2021-04" db="EMBL/GenBank/DDBJ databases">
        <authorList>
            <person name="Dong X."/>
        </authorList>
    </citation>
    <scope>NUCLEOTIDE SEQUENCE</scope>
    <source>
        <strain evidence="1">LLY</strain>
    </source>
</reference>
<accession>A0A9E4ZJV2</accession>
<dbReference type="Proteomes" id="UP001056766">
    <property type="component" value="Unassembled WGS sequence"/>
</dbReference>
<dbReference type="RefSeq" id="WP_250869095.1">
    <property type="nucleotide sequence ID" value="NZ_JAGSOI010000069.1"/>
</dbReference>
<proteinExistence type="predicted"/>
<organism evidence="1 2">
    <name type="scientific">Methanococcoides seepicolus</name>
    <dbReference type="NCBI Taxonomy" id="2828780"/>
    <lineage>
        <taxon>Archaea</taxon>
        <taxon>Methanobacteriati</taxon>
        <taxon>Methanobacteriota</taxon>
        <taxon>Stenosarchaea group</taxon>
        <taxon>Methanomicrobia</taxon>
        <taxon>Methanosarcinales</taxon>
        <taxon>Methanosarcinaceae</taxon>
        <taxon>Methanococcoides</taxon>
    </lineage>
</organism>
<gene>
    <name evidence="1" type="ORF">KDK67_12325</name>
</gene>
<reference evidence="1" key="1">
    <citation type="journal article" date="2021" name="mSystems">
        <title>Bacteria and Archaea Synergistically Convert Glycine Betaine to Biogenic Methane in the Formosa Cold Seep of the South China Sea.</title>
        <authorList>
            <person name="Li L."/>
            <person name="Zhang W."/>
            <person name="Zhang S."/>
            <person name="Song L."/>
            <person name="Sun Q."/>
            <person name="Zhang H."/>
            <person name="Xiang H."/>
            <person name="Dong X."/>
        </authorList>
    </citation>
    <scope>NUCLEOTIDE SEQUENCE</scope>
    <source>
        <strain evidence="1">LLY</strain>
    </source>
</reference>
<sequence length="109" mass="12394">MVKEEKIEEEEKVTGQADINKLYDTSDIPSRINVTHTKYSNLASINVANRDVHIDFLELPGVRMENELLINATRVYMSHAAAQKFAKALQNVLDDVHSQGIMEMYGEEE</sequence>
<protein>
    <submittedName>
        <fullName evidence="1">DUF3467 domain-containing protein</fullName>
    </submittedName>
</protein>
<dbReference type="EMBL" id="JAGSOI010000069">
    <property type="protein sequence ID" value="MCM1987754.1"/>
    <property type="molecule type" value="Genomic_DNA"/>
</dbReference>